<sequence>MHPPFLDAFHADPFDAYRVRAHRGPMGADPRGRPGPHGPHGRGPGDRRMFGRGGRGDLARFFAHGDLRLVILHLIAEKPRHGYEIIKAIEERVGGAYSPSPGTVYPTLTLLEELGHVTVTPGEGTKRLHTITPEGQSFLDGNRSTLEAILARMAEAEAARGDGPPPSVVRAKEGLKLALQMRLARGPLSSDQAAAITAALEAATAAVERA</sequence>
<gene>
    <name evidence="3" type="ORF">GCM10007890_22510</name>
</gene>
<name>A0AA37TFZ1_9HYPH</name>
<dbReference type="AlphaFoldDB" id="A0AA37TFZ1"/>
<dbReference type="RefSeq" id="WP_238196456.1">
    <property type="nucleotide sequence ID" value="NZ_BPQZ01000010.1"/>
</dbReference>
<proteinExistence type="predicted"/>
<dbReference type="PANTHER" id="PTHR43252">
    <property type="entry name" value="TRANSCRIPTIONAL REGULATOR YQJI"/>
    <property type="match status" value="1"/>
</dbReference>
<protein>
    <recommendedName>
        <fullName evidence="2">Transcription regulator PadR N-terminal domain-containing protein</fullName>
    </recommendedName>
</protein>
<comment type="caution">
    <text evidence="3">The sequence shown here is derived from an EMBL/GenBank/DDBJ whole genome shotgun (WGS) entry which is preliminary data.</text>
</comment>
<reference evidence="4" key="1">
    <citation type="journal article" date="2019" name="Int. J. Syst. Evol. Microbiol.">
        <title>The Global Catalogue of Microorganisms (GCM) 10K type strain sequencing project: providing services to taxonomists for standard genome sequencing and annotation.</title>
        <authorList>
            <consortium name="The Broad Institute Genomics Platform"/>
            <consortium name="The Broad Institute Genome Sequencing Center for Infectious Disease"/>
            <person name="Wu L."/>
            <person name="Ma J."/>
        </authorList>
    </citation>
    <scope>NUCLEOTIDE SEQUENCE [LARGE SCALE GENOMIC DNA]</scope>
    <source>
        <strain evidence="4">NBRC 103632</strain>
    </source>
</reference>
<evidence type="ECO:0000313" key="3">
    <source>
        <dbReference type="EMBL" id="GLS70238.1"/>
    </source>
</evidence>
<accession>A0AA37TFZ1</accession>
<dbReference type="Pfam" id="PF03551">
    <property type="entry name" value="PadR"/>
    <property type="match status" value="1"/>
</dbReference>
<organism evidence="3 4">
    <name type="scientific">Methylobacterium tardum</name>
    <dbReference type="NCBI Taxonomy" id="374432"/>
    <lineage>
        <taxon>Bacteria</taxon>
        <taxon>Pseudomonadati</taxon>
        <taxon>Pseudomonadota</taxon>
        <taxon>Alphaproteobacteria</taxon>
        <taxon>Hyphomicrobiales</taxon>
        <taxon>Methylobacteriaceae</taxon>
        <taxon>Methylobacterium</taxon>
    </lineage>
</organism>
<dbReference type="EMBL" id="BSPL01000013">
    <property type="protein sequence ID" value="GLS70238.1"/>
    <property type="molecule type" value="Genomic_DNA"/>
</dbReference>
<dbReference type="InterPro" id="IPR005149">
    <property type="entry name" value="Tscrpt_reg_PadR_N"/>
</dbReference>
<dbReference type="SUPFAM" id="SSF46785">
    <property type="entry name" value="Winged helix' DNA-binding domain"/>
    <property type="match status" value="1"/>
</dbReference>
<dbReference type="PANTHER" id="PTHR43252:SF7">
    <property type="entry name" value="TRANSCRIPTIONAL REGULATOR YQJI"/>
    <property type="match status" value="1"/>
</dbReference>
<feature type="domain" description="Transcription regulator PadR N-terminal" evidence="2">
    <location>
        <begin position="71"/>
        <end position="139"/>
    </location>
</feature>
<evidence type="ECO:0000313" key="4">
    <source>
        <dbReference type="Proteomes" id="UP001157440"/>
    </source>
</evidence>
<dbReference type="InterPro" id="IPR036390">
    <property type="entry name" value="WH_DNA-bd_sf"/>
</dbReference>
<dbReference type="InterPro" id="IPR036388">
    <property type="entry name" value="WH-like_DNA-bd_sf"/>
</dbReference>
<feature type="region of interest" description="Disordered" evidence="1">
    <location>
        <begin position="22"/>
        <end position="51"/>
    </location>
</feature>
<evidence type="ECO:0000259" key="2">
    <source>
        <dbReference type="Pfam" id="PF03551"/>
    </source>
</evidence>
<dbReference type="Gene3D" id="1.10.10.10">
    <property type="entry name" value="Winged helix-like DNA-binding domain superfamily/Winged helix DNA-binding domain"/>
    <property type="match status" value="1"/>
</dbReference>
<evidence type="ECO:0000256" key="1">
    <source>
        <dbReference type="SAM" id="MobiDB-lite"/>
    </source>
</evidence>
<dbReference type="Proteomes" id="UP001157440">
    <property type="component" value="Unassembled WGS sequence"/>
</dbReference>
<keyword evidence="4" id="KW-1185">Reference proteome</keyword>